<name>A0A5E4GFV6_PRUDU</name>
<dbReference type="SUPFAM" id="SSF52540">
    <property type="entry name" value="P-loop containing nucleoside triphosphate hydrolases"/>
    <property type="match status" value="1"/>
</dbReference>
<protein>
    <submittedName>
        <fullName evidence="8">PREDICTED: disease resistance</fullName>
    </submittedName>
</protein>
<keyword evidence="3" id="KW-0611">Plant defense</keyword>
<dbReference type="Gene3D" id="3.40.50.300">
    <property type="entry name" value="P-loop containing nucleotide triphosphate hydrolases"/>
    <property type="match status" value="1"/>
</dbReference>
<organism evidence="8 9">
    <name type="scientific">Prunus dulcis</name>
    <name type="common">Almond</name>
    <name type="synonym">Amygdalus dulcis</name>
    <dbReference type="NCBI Taxonomy" id="3755"/>
    <lineage>
        <taxon>Eukaryota</taxon>
        <taxon>Viridiplantae</taxon>
        <taxon>Streptophyta</taxon>
        <taxon>Embryophyta</taxon>
        <taxon>Tracheophyta</taxon>
        <taxon>Spermatophyta</taxon>
        <taxon>Magnoliopsida</taxon>
        <taxon>eudicotyledons</taxon>
        <taxon>Gunneridae</taxon>
        <taxon>Pentapetalae</taxon>
        <taxon>rosids</taxon>
        <taxon>fabids</taxon>
        <taxon>Rosales</taxon>
        <taxon>Rosaceae</taxon>
        <taxon>Amygdaloideae</taxon>
        <taxon>Amygdaleae</taxon>
        <taxon>Prunus</taxon>
    </lineage>
</organism>
<evidence type="ECO:0000259" key="7">
    <source>
        <dbReference type="Pfam" id="PF18052"/>
    </source>
</evidence>
<dbReference type="PANTHER" id="PTHR36766">
    <property type="entry name" value="PLANT BROAD-SPECTRUM MILDEW RESISTANCE PROTEIN RPW8"/>
    <property type="match status" value="1"/>
</dbReference>
<dbReference type="Pfam" id="PF00931">
    <property type="entry name" value="NB-ARC"/>
    <property type="match status" value="1"/>
</dbReference>
<proteinExistence type="predicted"/>
<dbReference type="EMBL" id="CABIKO010000682">
    <property type="protein sequence ID" value="VVA38735.1"/>
    <property type="molecule type" value="Genomic_DNA"/>
</dbReference>
<keyword evidence="1" id="KW-0677">Repeat</keyword>
<dbReference type="InterPro" id="IPR041118">
    <property type="entry name" value="Rx_N"/>
</dbReference>
<dbReference type="Gene3D" id="3.80.10.10">
    <property type="entry name" value="Ribonuclease Inhibitor"/>
    <property type="match status" value="1"/>
</dbReference>
<evidence type="ECO:0000313" key="8">
    <source>
        <dbReference type="EMBL" id="VVA38735.1"/>
    </source>
</evidence>
<keyword evidence="2" id="KW-0547">Nucleotide-binding</keyword>
<dbReference type="InterPro" id="IPR038005">
    <property type="entry name" value="RX-like_CC"/>
</dbReference>
<evidence type="ECO:0000256" key="4">
    <source>
        <dbReference type="ARBA" id="ARBA00022840"/>
    </source>
</evidence>
<evidence type="ECO:0000256" key="2">
    <source>
        <dbReference type="ARBA" id="ARBA00022741"/>
    </source>
</evidence>
<evidence type="ECO:0000259" key="6">
    <source>
        <dbReference type="Pfam" id="PF00931"/>
    </source>
</evidence>
<gene>
    <name evidence="8" type="ORF">ALMOND_2B025863</name>
</gene>
<dbReference type="AlphaFoldDB" id="A0A5E4GFV6"/>
<dbReference type="SUPFAM" id="SSF52058">
    <property type="entry name" value="L domain-like"/>
    <property type="match status" value="1"/>
</dbReference>
<evidence type="ECO:0000256" key="5">
    <source>
        <dbReference type="SAM" id="Coils"/>
    </source>
</evidence>
<dbReference type="Pfam" id="PF18052">
    <property type="entry name" value="Rx_N"/>
    <property type="match status" value="1"/>
</dbReference>
<evidence type="ECO:0000256" key="1">
    <source>
        <dbReference type="ARBA" id="ARBA00022737"/>
    </source>
</evidence>
<dbReference type="Gene3D" id="1.20.5.4130">
    <property type="match status" value="1"/>
</dbReference>
<feature type="domain" description="NB-ARC" evidence="6">
    <location>
        <begin position="189"/>
        <end position="277"/>
    </location>
</feature>
<sequence length="421" mass="47219">MADLVFPLATTLVEKLGSIVSDEISSAWGVQADLQKLQRTMSIVKDVLLDAEQKQARNKQIRSWLKQLKDVFLDAENLLDEFECEALRREVVETFHGTPGKVRRFLSPSNPIAFRVRVGNEIKDISERLDELKSNCAIFDSLTILPHGYGGDDHERPFVPASKVIGRQYEKKQIVNLLMQQGDDDQSGNSNNKVSVIPIVGIGGLGKTTFAKTDKRVVGHFDLRMWASVPVDFELTRLTRLILGSALDTKISDKLAMDQLQGTLREALKDKKFLLVLHKSYLTSLRTLLIGNCEQLDLGNVNYQGTPLRLQKLSIINLPRMVALPEWFQGAANTLQVLVIGMCENLEALPDWLASFTSLTKLVIDQCQKLLSLPEGMRSLTSLKELVVDDCPELERRCQCNIGEDWPKISHVPHVSLSSFD</sequence>
<keyword evidence="5" id="KW-0175">Coiled coil</keyword>
<dbReference type="InterPro" id="IPR002182">
    <property type="entry name" value="NB-ARC"/>
</dbReference>
<reference evidence="9" key="1">
    <citation type="journal article" date="2020" name="Plant J.">
        <title>Transposons played a major role in the diversification between the closely related almond and peach genomes: results from the almond genome sequence.</title>
        <authorList>
            <person name="Alioto T."/>
            <person name="Alexiou K.G."/>
            <person name="Bardil A."/>
            <person name="Barteri F."/>
            <person name="Castanera R."/>
            <person name="Cruz F."/>
            <person name="Dhingra A."/>
            <person name="Duval H."/>
            <person name="Fernandez I Marti A."/>
            <person name="Frias L."/>
            <person name="Galan B."/>
            <person name="Garcia J.L."/>
            <person name="Howad W."/>
            <person name="Gomez-Garrido J."/>
            <person name="Gut M."/>
            <person name="Julca I."/>
            <person name="Morata J."/>
            <person name="Puigdomenech P."/>
            <person name="Ribeca P."/>
            <person name="Rubio Cabetas M.J."/>
            <person name="Vlasova A."/>
            <person name="Wirthensohn M."/>
            <person name="Garcia-Mas J."/>
            <person name="Gabaldon T."/>
            <person name="Casacuberta J.M."/>
            <person name="Arus P."/>
        </authorList>
    </citation>
    <scope>NUCLEOTIDE SEQUENCE [LARGE SCALE GENOMIC DNA]</scope>
    <source>
        <strain evidence="9">cv. Texas</strain>
    </source>
</reference>
<dbReference type="GO" id="GO:0043531">
    <property type="term" value="F:ADP binding"/>
    <property type="evidence" value="ECO:0007669"/>
    <property type="project" value="InterPro"/>
</dbReference>
<dbReference type="PANTHER" id="PTHR36766:SF61">
    <property type="entry name" value="NB-ARC DOMAIN DISEASE RESISTANCE PROTEIN"/>
    <property type="match status" value="1"/>
</dbReference>
<dbReference type="GO" id="GO:0005524">
    <property type="term" value="F:ATP binding"/>
    <property type="evidence" value="ECO:0007669"/>
    <property type="project" value="UniProtKB-KW"/>
</dbReference>
<dbReference type="OMA" id="DDHERPF"/>
<evidence type="ECO:0000313" key="9">
    <source>
        <dbReference type="Proteomes" id="UP000327085"/>
    </source>
</evidence>
<dbReference type="GO" id="GO:0006952">
    <property type="term" value="P:defense response"/>
    <property type="evidence" value="ECO:0007669"/>
    <property type="project" value="UniProtKB-KW"/>
</dbReference>
<dbReference type="InParanoid" id="A0A5E4GFV6"/>
<dbReference type="InterPro" id="IPR032675">
    <property type="entry name" value="LRR_dom_sf"/>
</dbReference>
<dbReference type="GO" id="GO:0051707">
    <property type="term" value="P:response to other organism"/>
    <property type="evidence" value="ECO:0007669"/>
    <property type="project" value="UniProtKB-ARBA"/>
</dbReference>
<keyword evidence="4" id="KW-0067">ATP-binding</keyword>
<feature type="domain" description="Disease resistance N-terminal" evidence="7">
    <location>
        <begin position="10"/>
        <end position="97"/>
    </location>
</feature>
<evidence type="ECO:0000256" key="3">
    <source>
        <dbReference type="ARBA" id="ARBA00022821"/>
    </source>
</evidence>
<feature type="coiled-coil region" evidence="5">
    <location>
        <begin position="34"/>
        <end position="85"/>
    </location>
</feature>
<dbReference type="CDD" id="cd14798">
    <property type="entry name" value="RX-CC_like"/>
    <property type="match status" value="1"/>
</dbReference>
<dbReference type="InterPro" id="IPR027417">
    <property type="entry name" value="P-loop_NTPase"/>
</dbReference>
<accession>A0A5E4GFV6</accession>
<dbReference type="Gramene" id="VVA38735">
    <property type="protein sequence ID" value="VVA38735"/>
    <property type="gene ID" value="Prudul26B025863"/>
</dbReference>
<dbReference type="Proteomes" id="UP000327085">
    <property type="component" value="Chromosome 7"/>
</dbReference>